<dbReference type="PROSITE" id="PS51186">
    <property type="entry name" value="GNAT"/>
    <property type="match status" value="1"/>
</dbReference>
<evidence type="ECO:0000313" key="3">
    <source>
        <dbReference type="Proteomes" id="UP000093352"/>
    </source>
</evidence>
<reference evidence="2 3" key="1">
    <citation type="journal article" date="2016" name="Genome Announc.">
        <title>Draft Genome Sequence of Criibacterium bergeronii gen. nov., sp. nov., Strain CCRI-22567T, Isolated from a Vaginal Sample from a Woman with Bacterial Vaginosis.</title>
        <authorList>
            <person name="Maheux A.F."/>
            <person name="Berube E."/>
            <person name="Boudreau D.K."/>
            <person name="Raymond F."/>
            <person name="Corbeil J."/>
            <person name="Roy P.H."/>
            <person name="Boissinot M."/>
            <person name="Omar R.F."/>
        </authorList>
    </citation>
    <scope>NUCLEOTIDE SEQUENCE [LARGE SCALE GENOMIC DNA]</scope>
    <source>
        <strain evidence="2 3">CCRI-22567</strain>
    </source>
</reference>
<dbReference type="InterPro" id="IPR052564">
    <property type="entry name" value="N-acetyltrans/Recomb-assoc"/>
</dbReference>
<dbReference type="Pfam" id="PF13673">
    <property type="entry name" value="Acetyltransf_10"/>
    <property type="match status" value="1"/>
</dbReference>
<dbReference type="InterPro" id="IPR000182">
    <property type="entry name" value="GNAT_dom"/>
</dbReference>
<organism evidence="2 3">
    <name type="scientific">Criibacterium bergeronii</name>
    <dbReference type="NCBI Taxonomy" id="1871336"/>
    <lineage>
        <taxon>Bacteria</taxon>
        <taxon>Bacillati</taxon>
        <taxon>Bacillota</taxon>
        <taxon>Clostridia</taxon>
        <taxon>Peptostreptococcales</taxon>
        <taxon>Filifactoraceae</taxon>
        <taxon>Criibacterium</taxon>
    </lineage>
</organism>
<dbReference type="Gene3D" id="3.40.630.30">
    <property type="match status" value="1"/>
</dbReference>
<comment type="caution">
    <text evidence="2">The sequence shown here is derived from an EMBL/GenBank/DDBJ whole genome shotgun (WGS) entry which is preliminary data.</text>
</comment>
<feature type="domain" description="N-acetyltransferase" evidence="1">
    <location>
        <begin position="7"/>
        <end position="162"/>
    </location>
</feature>
<evidence type="ECO:0000259" key="1">
    <source>
        <dbReference type="PROSITE" id="PS51186"/>
    </source>
</evidence>
<dbReference type="STRING" id="1871336.BBG48_01705"/>
<gene>
    <name evidence="2" type="ORF">BBG48_004355</name>
</gene>
<evidence type="ECO:0000313" key="2">
    <source>
        <dbReference type="EMBL" id="RDY21589.1"/>
    </source>
</evidence>
<protein>
    <submittedName>
        <fullName evidence="2">N-acetyltransferase</fullName>
    </submittedName>
</protein>
<sequence length="162" mass="18306">MNGGEMLSIRRFKKEDAKAVSDLIMKTLLITNAVDYGREYMQEYCENMTVEKVLECDRDTHFYVAVEDGKIVGCAGIGLNTQNTEVSELHKLFIDPEYQGRGIGKNILCVLEKDEYALNSKKITGTSSITAVDFYEKMGYGYKDGTKTFDEVGLCYNIVKYV</sequence>
<dbReference type="GO" id="GO:0016747">
    <property type="term" value="F:acyltransferase activity, transferring groups other than amino-acyl groups"/>
    <property type="evidence" value="ECO:0007669"/>
    <property type="project" value="InterPro"/>
</dbReference>
<dbReference type="EMBL" id="MBEW02000006">
    <property type="protein sequence ID" value="RDY21589.1"/>
    <property type="molecule type" value="Genomic_DNA"/>
</dbReference>
<dbReference type="Proteomes" id="UP000093352">
    <property type="component" value="Unassembled WGS sequence"/>
</dbReference>
<name>A0A371IM69_9FIRM</name>
<dbReference type="SUPFAM" id="SSF55729">
    <property type="entry name" value="Acyl-CoA N-acyltransferases (Nat)"/>
    <property type="match status" value="1"/>
</dbReference>
<accession>A0A371IM69</accession>
<dbReference type="InterPro" id="IPR016181">
    <property type="entry name" value="Acyl_CoA_acyltransferase"/>
</dbReference>
<dbReference type="PANTHER" id="PTHR43451">
    <property type="entry name" value="ACETYLTRANSFERASE (GNAT) FAMILY PROTEIN"/>
    <property type="match status" value="1"/>
</dbReference>
<keyword evidence="3" id="KW-1185">Reference proteome</keyword>
<proteinExistence type="predicted"/>
<dbReference type="CDD" id="cd04301">
    <property type="entry name" value="NAT_SF"/>
    <property type="match status" value="1"/>
</dbReference>
<dbReference type="PANTHER" id="PTHR43451:SF1">
    <property type="entry name" value="ACETYLTRANSFERASE"/>
    <property type="match status" value="1"/>
</dbReference>
<dbReference type="AlphaFoldDB" id="A0A371IM69"/>